<keyword evidence="3" id="KW-0963">Cytoplasm</keyword>
<keyword evidence="2 3" id="KW-0418">Kinase</keyword>
<reference evidence="6 7" key="1">
    <citation type="submission" date="2024-08" db="EMBL/GenBank/DDBJ databases">
        <title>Draft Genome Sequence of Legionella lytica strain DSB2004, Isolated From a Fire Sprinkler System.</title>
        <authorList>
            <person name="Everhart A.D."/>
            <person name="Kidane D.T."/>
            <person name="Farone A.L."/>
            <person name="Farone M.B."/>
        </authorList>
    </citation>
    <scope>NUCLEOTIDE SEQUENCE [LARGE SCALE GENOMIC DNA]</scope>
    <source>
        <strain evidence="6 7">DSB2004</strain>
    </source>
</reference>
<dbReference type="EC" id="2.7.1.2" evidence="3"/>
<keyword evidence="3" id="KW-0324">Glycolysis</keyword>
<dbReference type="Pfam" id="PF02685">
    <property type="entry name" value="Glucokinase"/>
    <property type="match status" value="1"/>
</dbReference>
<dbReference type="SUPFAM" id="SSF53067">
    <property type="entry name" value="Actin-like ATPase domain"/>
    <property type="match status" value="1"/>
</dbReference>
<organism evidence="6 7">
    <name type="scientific">Legionella lytica</name>
    <dbReference type="NCBI Taxonomy" id="96232"/>
    <lineage>
        <taxon>Bacteria</taxon>
        <taxon>Pseudomonadati</taxon>
        <taxon>Pseudomonadota</taxon>
        <taxon>Gammaproteobacteria</taxon>
        <taxon>Legionellales</taxon>
        <taxon>Legionellaceae</taxon>
        <taxon>Legionella</taxon>
    </lineage>
</organism>
<dbReference type="NCBIfam" id="TIGR00749">
    <property type="entry name" value="glk"/>
    <property type="match status" value="1"/>
</dbReference>
<comment type="caution">
    <text evidence="6">The sequence shown here is derived from an EMBL/GenBank/DDBJ whole genome shotgun (WGS) entry which is preliminary data.</text>
</comment>
<evidence type="ECO:0000256" key="4">
    <source>
        <dbReference type="RuleBase" id="RU004046"/>
    </source>
</evidence>
<feature type="binding site" evidence="3">
    <location>
        <begin position="13"/>
        <end position="18"/>
    </location>
    <ligand>
        <name>ATP</name>
        <dbReference type="ChEBI" id="CHEBI:30616"/>
    </ligand>
</feature>
<comment type="similarity">
    <text evidence="3 4">Belongs to the bacterial glucokinase family.</text>
</comment>
<evidence type="ECO:0000256" key="1">
    <source>
        <dbReference type="ARBA" id="ARBA00022679"/>
    </source>
</evidence>
<dbReference type="InterPro" id="IPR003836">
    <property type="entry name" value="Glucokinase"/>
</dbReference>
<dbReference type="GO" id="GO:0004340">
    <property type="term" value="F:glucokinase activity"/>
    <property type="evidence" value="ECO:0007669"/>
    <property type="project" value="UniProtKB-EC"/>
</dbReference>
<evidence type="ECO:0000256" key="5">
    <source>
        <dbReference type="SAM" id="Phobius"/>
    </source>
</evidence>
<evidence type="ECO:0000313" key="7">
    <source>
        <dbReference type="Proteomes" id="UP001615550"/>
    </source>
</evidence>
<accession>A0ABW8D9Q3</accession>
<proteinExistence type="inferred from homology"/>
<dbReference type="CDD" id="cd24008">
    <property type="entry name" value="ASKHA_NBD_GLK"/>
    <property type="match status" value="1"/>
</dbReference>
<dbReference type="InterPro" id="IPR050201">
    <property type="entry name" value="Bacterial_glucokinase"/>
</dbReference>
<dbReference type="PANTHER" id="PTHR47690">
    <property type="entry name" value="GLUCOKINASE"/>
    <property type="match status" value="1"/>
</dbReference>
<keyword evidence="3" id="KW-0547">Nucleotide-binding</keyword>
<protein>
    <recommendedName>
        <fullName evidence="3">Glucokinase</fullName>
        <ecNumber evidence="3">2.7.1.2</ecNumber>
    </recommendedName>
    <alternativeName>
        <fullName evidence="3">Glucose kinase</fullName>
    </alternativeName>
</protein>
<keyword evidence="5" id="KW-0812">Transmembrane</keyword>
<feature type="transmembrane region" description="Helical" evidence="5">
    <location>
        <begin position="224"/>
        <end position="248"/>
    </location>
</feature>
<comment type="catalytic activity">
    <reaction evidence="3">
        <text>D-glucose + ATP = D-glucose 6-phosphate + ADP + H(+)</text>
        <dbReference type="Rhea" id="RHEA:17825"/>
        <dbReference type="ChEBI" id="CHEBI:4167"/>
        <dbReference type="ChEBI" id="CHEBI:15378"/>
        <dbReference type="ChEBI" id="CHEBI:30616"/>
        <dbReference type="ChEBI" id="CHEBI:61548"/>
        <dbReference type="ChEBI" id="CHEBI:456216"/>
        <dbReference type="EC" id="2.7.1.2"/>
    </reaction>
</comment>
<evidence type="ECO:0000256" key="2">
    <source>
        <dbReference type="ARBA" id="ARBA00022777"/>
    </source>
</evidence>
<keyword evidence="5" id="KW-1133">Transmembrane helix</keyword>
<dbReference type="Gene3D" id="3.40.367.20">
    <property type="match status" value="1"/>
</dbReference>
<dbReference type="EMBL" id="JBGORX010000003">
    <property type="protein sequence ID" value="MFJ1268922.1"/>
    <property type="molecule type" value="Genomic_DNA"/>
</dbReference>
<comment type="subcellular location">
    <subcellularLocation>
        <location evidence="3">Cytoplasm</location>
    </subcellularLocation>
</comment>
<dbReference type="Gene3D" id="3.30.420.40">
    <property type="match status" value="1"/>
</dbReference>
<dbReference type="RefSeq" id="WP_400187746.1">
    <property type="nucleotide sequence ID" value="NZ_JBGORX010000003.1"/>
</dbReference>
<dbReference type="InterPro" id="IPR043129">
    <property type="entry name" value="ATPase_NBD"/>
</dbReference>
<evidence type="ECO:0000256" key="3">
    <source>
        <dbReference type="HAMAP-Rule" id="MF_00524"/>
    </source>
</evidence>
<gene>
    <name evidence="3 6" type="primary">glk</name>
    <name evidence="6" type="ORF">ACD661_10170</name>
</gene>
<keyword evidence="3" id="KW-0067">ATP-binding</keyword>
<dbReference type="HAMAP" id="MF_00524">
    <property type="entry name" value="Glucokinase"/>
    <property type="match status" value="1"/>
</dbReference>
<keyword evidence="5" id="KW-0472">Membrane</keyword>
<keyword evidence="1 3" id="KW-0808">Transferase</keyword>
<sequence length="339" mass="37072">MRFDEYNLYAIVADIGGTFARFSRVRLDSLAIDAVEIYSCAEYSSLEAVLLAYQRKHELEHITQVAIAIACPVLGDEICMTNAHWQFSINELQQKLALSELTVLNDFNAIAMSLPALSESELVQLGQGVADKNKTRVVLGAGTGLGVAHLVPHDQSYIAYGGEGGHVSWGAQTEQEWFIACYLNKIYGHVSYERLLSGQGLENLYRALTAFHQQDERSLSAAQIVALALAGESVVAEAVVAQFLAILGAYAGDLALIFAAFGGIYIAGGIAPRLLPLLNQSDFRIRFEEKGRFSSFNAQIPTYVITAKQPGILGAAVHLKQRLQHQIERVRKGDLDVIF</sequence>
<dbReference type="PANTHER" id="PTHR47690:SF1">
    <property type="entry name" value="GLUCOKINASE"/>
    <property type="match status" value="1"/>
</dbReference>
<dbReference type="Proteomes" id="UP001615550">
    <property type="component" value="Unassembled WGS sequence"/>
</dbReference>
<feature type="transmembrane region" description="Helical" evidence="5">
    <location>
        <begin position="254"/>
        <end position="275"/>
    </location>
</feature>
<evidence type="ECO:0000313" key="6">
    <source>
        <dbReference type="EMBL" id="MFJ1268922.1"/>
    </source>
</evidence>
<keyword evidence="7" id="KW-1185">Reference proteome</keyword>
<name>A0ABW8D9Q3_9GAMM</name>